<dbReference type="EMBL" id="JAGTJS010000001">
    <property type="protein sequence ID" value="KAH7274699.1"/>
    <property type="molecule type" value="Genomic_DNA"/>
</dbReference>
<keyword evidence="2" id="KW-0732">Signal</keyword>
<evidence type="ECO:0000313" key="4">
    <source>
        <dbReference type="Proteomes" id="UP000736672"/>
    </source>
</evidence>
<feature type="signal peptide" evidence="2">
    <location>
        <begin position="1"/>
        <end position="17"/>
    </location>
</feature>
<reference evidence="3" key="1">
    <citation type="journal article" date="2021" name="Nat. Commun.">
        <title>Genetic determinants of endophytism in the Arabidopsis root mycobiome.</title>
        <authorList>
            <person name="Mesny F."/>
            <person name="Miyauchi S."/>
            <person name="Thiergart T."/>
            <person name="Pickel B."/>
            <person name="Atanasova L."/>
            <person name="Karlsson M."/>
            <person name="Huettel B."/>
            <person name="Barry K.W."/>
            <person name="Haridas S."/>
            <person name="Chen C."/>
            <person name="Bauer D."/>
            <person name="Andreopoulos W."/>
            <person name="Pangilinan J."/>
            <person name="LaButti K."/>
            <person name="Riley R."/>
            <person name="Lipzen A."/>
            <person name="Clum A."/>
            <person name="Drula E."/>
            <person name="Henrissat B."/>
            <person name="Kohler A."/>
            <person name="Grigoriev I.V."/>
            <person name="Martin F.M."/>
            <person name="Hacquard S."/>
        </authorList>
    </citation>
    <scope>NUCLEOTIDE SEQUENCE</scope>
    <source>
        <strain evidence="3">FSSC 5 MPI-SDFR-AT-0091</strain>
    </source>
</reference>
<evidence type="ECO:0000256" key="2">
    <source>
        <dbReference type="SAM" id="SignalP"/>
    </source>
</evidence>
<dbReference type="OrthoDB" id="4991875at2759"/>
<proteinExistence type="predicted"/>
<feature type="compositionally biased region" description="Polar residues" evidence="1">
    <location>
        <begin position="180"/>
        <end position="193"/>
    </location>
</feature>
<gene>
    <name evidence="3" type="ORF">B0J15DRAFT_456920</name>
</gene>
<feature type="region of interest" description="Disordered" evidence="1">
    <location>
        <begin position="152"/>
        <end position="193"/>
    </location>
</feature>
<feature type="compositionally biased region" description="Low complexity" evidence="1">
    <location>
        <begin position="168"/>
        <end position="179"/>
    </location>
</feature>
<feature type="compositionally biased region" description="Basic and acidic residues" evidence="1">
    <location>
        <begin position="152"/>
        <end position="163"/>
    </location>
</feature>
<evidence type="ECO:0000256" key="1">
    <source>
        <dbReference type="SAM" id="MobiDB-lite"/>
    </source>
</evidence>
<comment type="caution">
    <text evidence="3">The sequence shown here is derived from an EMBL/GenBank/DDBJ whole genome shotgun (WGS) entry which is preliminary data.</text>
</comment>
<feature type="chain" id="PRO_5040423589" evidence="2">
    <location>
        <begin position="18"/>
        <end position="260"/>
    </location>
</feature>
<keyword evidence="4" id="KW-1185">Reference proteome</keyword>
<name>A0A9P9L6B0_FUSSL</name>
<organism evidence="3 4">
    <name type="scientific">Fusarium solani</name>
    <name type="common">Filamentous fungus</name>
    <dbReference type="NCBI Taxonomy" id="169388"/>
    <lineage>
        <taxon>Eukaryota</taxon>
        <taxon>Fungi</taxon>
        <taxon>Dikarya</taxon>
        <taxon>Ascomycota</taxon>
        <taxon>Pezizomycotina</taxon>
        <taxon>Sordariomycetes</taxon>
        <taxon>Hypocreomycetidae</taxon>
        <taxon>Hypocreales</taxon>
        <taxon>Nectriaceae</taxon>
        <taxon>Fusarium</taxon>
        <taxon>Fusarium solani species complex</taxon>
    </lineage>
</organism>
<protein>
    <submittedName>
        <fullName evidence="3">Uncharacterized protein</fullName>
    </submittedName>
</protein>
<accession>A0A9P9L6B0</accession>
<dbReference type="AlphaFoldDB" id="A0A9P9L6B0"/>
<dbReference type="Proteomes" id="UP000736672">
    <property type="component" value="Unassembled WGS sequence"/>
</dbReference>
<sequence length="260" mass="27156">MARSLPLLAGAFAAATAQSTKLVSFMMPDWDGTNLSASVVDVNGDATTLAVSCEGITLDWNMCGSNPQTIVGGLSTLSVSWVDPSTHLYNDVFYTKSQDLHCDIYLEQNTATCTSTAIDVIDGKRTTYATTERTSRPDIYFYNITATAGIEKLDGKHSDDDGKPTPAPTTTDQPQSTDAGTTETETSFGVSATSEPAVITDLPTISEARTNTTYRPVSTPTAGVRPTNPVIVDNAAGAGFVQNIIAAGLAAAVCGSAVLL</sequence>
<evidence type="ECO:0000313" key="3">
    <source>
        <dbReference type="EMBL" id="KAH7274699.1"/>
    </source>
</evidence>